<dbReference type="InterPro" id="IPR032004">
    <property type="entry name" value="DUF4790"/>
</dbReference>
<proteinExistence type="predicted"/>
<reference evidence="1" key="1">
    <citation type="submission" date="2015-11" db="EMBL/GenBank/DDBJ databases">
        <title>De novo transcriptome assembly of four potential Pierce s Disease insect vectors from Arizona vineyards.</title>
        <authorList>
            <person name="Tassone E.E."/>
        </authorList>
    </citation>
    <scope>NUCLEOTIDE SEQUENCE</scope>
</reference>
<gene>
    <name evidence="1" type="ORF">g.6145</name>
</gene>
<protein>
    <submittedName>
        <fullName evidence="1">Uncharacterized protein</fullName>
    </submittedName>
</protein>
<sequence>MAPSRLSRSEIQKLRTKQTSFQLEFPELFKSDSSIYPSYSRLRIPYRVICRMRRDAYADLQARRMQAEIDELALRQVRAWDGVRIDRVFSWGFRPGGMPAVPKVPDPLTPKERQRLYRILYS</sequence>
<evidence type="ECO:0000313" key="1">
    <source>
        <dbReference type="EMBL" id="JAS56705.1"/>
    </source>
</evidence>
<dbReference type="Pfam" id="PF16037">
    <property type="entry name" value="DUF4790"/>
    <property type="match status" value="1"/>
</dbReference>
<dbReference type="EMBL" id="GECZ01013064">
    <property type="protein sequence ID" value="JAS56705.1"/>
    <property type="molecule type" value="Transcribed_RNA"/>
</dbReference>
<accession>A0A1B6G2P1</accession>
<organism evidence="1">
    <name type="scientific">Cuerna arida</name>
    <dbReference type="NCBI Taxonomy" id="1464854"/>
    <lineage>
        <taxon>Eukaryota</taxon>
        <taxon>Metazoa</taxon>
        <taxon>Ecdysozoa</taxon>
        <taxon>Arthropoda</taxon>
        <taxon>Hexapoda</taxon>
        <taxon>Insecta</taxon>
        <taxon>Pterygota</taxon>
        <taxon>Neoptera</taxon>
        <taxon>Paraneoptera</taxon>
        <taxon>Hemiptera</taxon>
        <taxon>Auchenorrhyncha</taxon>
        <taxon>Membracoidea</taxon>
        <taxon>Cicadellidae</taxon>
        <taxon>Cicadellinae</taxon>
        <taxon>Proconiini</taxon>
        <taxon>Cuerna</taxon>
    </lineage>
</organism>
<name>A0A1B6G2P1_9HEMI</name>
<dbReference type="AlphaFoldDB" id="A0A1B6G2P1"/>